<keyword evidence="4" id="KW-0963">Cytoplasm</keyword>
<dbReference type="GO" id="GO:0043066">
    <property type="term" value="P:negative regulation of apoptotic process"/>
    <property type="evidence" value="ECO:0007669"/>
    <property type="project" value="InterPro"/>
</dbReference>
<keyword evidence="7" id="KW-0472">Membrane</keyword>
<evidence type="ECO:0000256" key="4">
    <source>
        <dbReference type="ARBA" id="ARBA00022490"/>
    </source>
</evidence>
<dbReference type="Gene3D" id="3.30.450.30">
    <property type="entry name" value="Dynein light chain 2a, cytoplasmic"/>
    <property type="match status" value="1"/>
</dbReference>
<comment type="similarity">
    <text evidence="3">Belongs to the LAMTOR5 family.</text>
</comment>
<dbReference type="PANTHER" id="PTHR13342:SF2">
    <property type="entry name" value="RAGULATOR COMPLEX PROTEIN LAMTOR5"/>
    <property type="match status" value="1"/>
</dbReference>
<gene>
    <name evidence="8" type="ORF">pdam_00001365</name>
</gene>
<keyword evidence="9" id="KW-1185">Reference proteome</keyword>
<dbReference type="PANTHER" id="PTHR13342">
    <property type="entry name" value="RAGULATOR COMPLEX PROTEIN LAMTOR5"/>
    <property type="match status" value="1"/>
</dbReference>
<evidence type="ECO:0000256" key="5">
    <source>
        <dbReference type="ARBA" id="ARBA00023228"/>
    </source>
</evidence>
<keyword evidence="7" id="KW-0812">Transmembrane</keyword>
<keyword evidence="5" id="KW-0458">Lysosome</keyword>
<accession>A0A3M6V4F2</accession>
<organism evidence="8 9">
    <name type="scientific">Pocillopora damicornis</name>
    <name type="common">Cauliflower coral</name>
    <name type="synonym">Millepora damicornis</name>
    <dbReference type="NCBI Taxonomy" id="46731"/>
    <lineage>
        <taxon>Eukaryota</taxon>
        <taxon>Metazoa</taxon>
        <taxon>Cnidaria</taxon>
        <taxon>Anthozoa</taxon>
        <taxon>Hexacorallia</taxon>
        <taxon>Scleractinia</taxon>
        <taxon>Astrocoeniina</taxon>
        <taxon>Pocilloporidae</taxon>
        <taxon>Pocillopora</taxon>
    </lineage>
</organism>
<evidence type="ECO:0000313" key="8">
    <source>
        <dbReference type="EMBL" id="RMX60604.1"/>
    </source>
</evidence>
<feature type="non-terminal residue" evidence="8">
    <location>
        <position position="111"/>
    </location>
</feature>
<evidence type="ECO:0000256" key="2">
    <source>
        <dbReference type="ARBA" id="ARBA00004496"/>
    </source>
</evidence>
<sequence length="111" mass="12183">MYAGLISSLAENAKQIYPDRVPVICLESDACNLLVRSEGNVTVAIHKSSLRPPTGFVSKSSTTQTMEKSIDSHLDDIILFLSPLCVFIPFAILLECLNMASLEYYVAISKD</sequence>
<evidence type="ECO:0000313" key="9">
    <source>
        <dbReference type="Proteomes" id="UP000275408"/>
    </source>
</evidence>
<dbReference type="Proteomes" id="UP000275408">
    <property type="component" value="Unassembled WGS sequence"/>
</dbReference>
<dbReference type="GO" id="GO:0005764">
    <property type="term" value="C:lysosome"/>
    <property type="evidence" value="ECO:0007669"/>
    <property type="project" value="UniProtKB-SubCell"/>
</dbReference>
<dbReference type="GO" id="GO:1904263">
    <property type="term" value="P:positive regulation of TORC1 signaling"/>
    <property type="evidence" value="ECO:0007669"/>
    <property type="project" value="TreeGrafter"/>
</dbReference>
<dbReference type="GO" id="GO:0071230">
    <property type="term" value="P:cellular response to amino acid stimulus"/>
    <property type="evidence" value="ECO:0007669"/>
    <property type="project" value="TreeGrafter"/>
</dbReference>
<dbReference type="GO" id="GO:0005085">
    <property type="term" value="F:guanyl-nucleotide exchange factor activity"/>
    <property type="evidence" value="ECO:0007669"/>
    <property type="project" value="TreeGrafter"/>
</dbReference>
<name>A0A3M6V4F2_POCDA</name>
<evidence type="ECO:0000256" key="7">
    <source>
        <dbReference type="SAM" id="Phobius"/>
    </source>
</evidence>
<keyword evidence="7" id="KW-1133">Transmembrane helix</keyword>
<dbReference type="STRING" id="46731.A0A3M6V4F2"/>
<evidence type="ECO:0000256" key="1">
    <source>
        <dbReference type="ARBA" id="ARBA00004371"/>
    </source>
</evidence>
<comment type="caution">
    <text evidence="8">The sequence shown here is derived from an EMBL/GenBank/DDBJ whole genome shotgun (WGS) entry which is preliminary data.</text>
</comment>
<dbReference type="Pfam" id="PF16672">
    <property type="entry name" value="LAMTOR5"/>
    <property type="match status" value="1"/>
</dbReference>
<dbReference type="InterPro" id="IPR024135">
    <property type="entry name" value="LAMTOR5"/>
</dbReference>
<evidence type="ECO:0000256" key="6">
    <source>
        <dbReference type="ARBA" id="ARBA00032692"/>
    </source>
</evidence>
<protein>
    <recommendedName>
        <fullName evidence="6">Late endosomal/lysosomal adaptor and MAPK and MTOR activator 5</fullName>
    </recommendedName>
</protein>
<dbReference type="EMBL" id="RCHS01000141">
    <property type="protein sequence ID" value="RMX60604.1"/>
    <property type="molecule type" value="Genomic_DNA"/>
</dbReference>
<reference evidence="8 9" key="1">
    <citation type="journal article" date="2018" name="Sci. Rep.">
        <title>Comparative analysis of the Pocillopora damicornis genome highlights role of immune system in coral evolution.</title>
        <authorList>
            <person name="Cunning R."/>
            <person name="Bay R.A."/>
            <person name="Gillette P."/>
            <person name="Baker A.C."/>
            <person name="Traylor-Knowles N."/>
        </authorList>
    </citation>
    <scope>NUCLEOTIDE SEQUENCE [LARGE SCALE GENOMIC DNA]</scope>
    <source>
        <strain evidence="8">RSMAS</strain>
        <tissue evidence="8">Whole animal</tissue>
    </source>
</reference>
<proteinExistence type="inferred from homology"/>
<feature type="transmembrane region" description="Helical" evidence="7">
    <location>
        <begin position="77"/>
        <end position="97"/>
    </location>
</feature>
<comment type="subcellular location">
    <subcellularLocation>
        <location evidence="2">Cytoplasm</location>
    </subcellularLocation>
    <subcellularLocation>
        <location evidence="1">Lysosome</location>
    </subcellularLocation>
</comment>
<dbReference type="AlphaFoldDB" id="A0A3M6V4F2"/>
<dbReference type="GO" id="GO:0071986">
    <property type="term" value="C:Ragulator complex"/>
    <property type="evidence" value="ECO:0007669"/>
    <property type="project" value="InterPro"/>
</dbReference>
<evidence type="ECO:0000256" key="3">
    <source>
        <dbReference type="ARBA" id="ARBA00007795"/>
    </source>
</evidence>